<keyword evidence="2" id="KW-1185">Reference proteome</keyword>
<name>G3IZM0_METTV</name>
<proteinExistence type="predicted"/>
<organism evidence="1 2">
    <name type="scientific">Methylobacter tundripaludum (strain ATCC BAA-1195 / DSM 17260 / SV96)</name>
    <dbReference type="NCBI Taxonomy" id="697282"/>
    <lineage>
        <taxon>Bacteria</taxon>
        <taxon>Pseudomonadati</taxon>
        <taxon>Pseudomonadota</taxon>
        <taxon>Gammaproteobacteria</taxon>
        <taxon>Methylococcales</taxon>
        <taxon>Methylococcaceae</taxon>
        <taxon>Methylobacter</taxon>
    </lineage>
</organism>
<gene>
    <name evidence="1" type="ORF">Mettu_3525</name>
</gene>
<dbReference type="STRING" id="697282.Mettu_3525"/>
<evidence type="ECO:0000313" key="2">
    <source>
        <dbReference type="Proteomes" id="UP000004664"/>
    </source>
</evidence>
<dbReference type="OrthoDB" id="5555270at2"/>
<evidence type="ECO:0000313" key="1">
    <source>
        <dbReference type="EMBL" id="EGW20392.1"/>
    </source>
</evidence>
<dbReference type="eggNOG" id="ENOG5033PN5">
    <property type="taxonomic scope" value="Bacteria"/>
</dbReference>
<protein>
    <submittedName>
        <fullName evidence="1">Uncharacterized protein</fullName>
    </submittedName>
</protein>
<accession>G3IZM0</accession>
<dbReference type="InterPro" id="IPR017853">
    <property type="entry name" value="GH"/>
</dbReference>
<dbReference type="HOGENOM" id="CLU_275183_0_0_6"/>
<reference evidence="1 2" key="1">
    <citation type="submission" date="2011-06" db="EMBL/GenBank/DDBJ databases">
        <title>Genomic sequence of Methylobacter tundripaludum SV96.</title>
        <authorList>
            <consortium name="US DOE Joint Genome Institute"/>
            <person name="Lucas S."/>
            <person name="Han J."/>
            <person name="Lapidus A."/>
            <person name="Cheng J.-F."/>
            <person name="Goodwin L."/>
            <person name="Pitluck S."/>
            <person name="Held B."/>
            <person name="Detter J.C."/>
            <person name="Han C."/>
            <person name="Tapia R."/>
            <person name="Land M."/>
            <person name="Hauser L."/>
            <person name="Kyrpides N."/>
            <person name="Ivanova N."/>
            <person name="Ovchinnikova G."/>
            <person name="Pagani I."/>
            <person name="Klotz M.G."/>
            <person name="Dispirito A.A."/>
            <person name="Murrell J.C."/>
            <person name="Dunfield P."/>
            <person name="Kalyuzhnaya M.G."/>
            <person name="Svenning M."/>
            <person name="Trotsenko Y.A."/>
            <person name="Stein L.Y."/>
            <person name="Woyke T."/>
        </authorList>
    </citation>
    <scope>NUCLEOTIDE SEQUENCE [LARGE SCALE GENOMIC DNA]</scope>
    <source>
        <strain evidence="2">ATCC BAA-1195 / DSM 17260 / SV96</strain>
    </source>
</reference>
<dbReference type="EMBL" id="JH109153">
    <property type="protein sequence ID" value="EGW20392.1"/>
    <property type="molecule type" value="Genomic_DNA"/>
</dbReference>
<sequence>MKPLILFLFTLQTVLVALSGLSVANAAVLSGLPIQSTAERPALLLELGSAPPSVGEGDKTTRVFAGEVYAHEGDASIQVDKDEISSLHPGFGSWKVSFRFKVKPGFPAKPYTFWARWRQGGDPNVCVQSFEVWAGPDPSRLELRATLSMKPKGWDYAWIAAESPVSLKADDAVIEVRDSGAGHDAKVFDAFLLASPLSALPTSGTADSPLVLLDLGKAPALAAMEKDPALQVQLGTATAGPGAESVLTEKDEVQVFHPGFGSWGANFRFELNPAIAPGQYRFYARYKSGGEVSQVNQNFTVKAGAKPDELATRGDFSLTNTTPWEYQWLQAAATVTVLPGDRWLEINNTGKADGAKVFDAFLLKLETPLGDWMTAAQAQARNRFLALTKAVPAANRRLIVLDGKGGKDEVLFRGLASDAARPSYEKLSVSYLIGPEAEALSGSLNLPALPAALMTDDHYGILGVLAQPNSEQDVAGFLADPAKGGMMPTPPAVAGETAKPLKGGIPDAWLVGGLQDGLSGLSVFGLDSESVLRPNPGQPYLSLQMMGGEMRAWRVEPTQANGITDIEASTQHAYGWSRGSGYAQLYLHVDQPTQALLHLKQSGIKTGGWLDGKPFKLADDPNPPSGFSSSPGEQVKKLLKGLTTEGLVATALSTRPEAPQLATLELSPGWHSLLVKLVMQHDQGQRFYFAGLFTDPTGKPLDSIKTQPTDPAADLALNGIAAKLRPLIFVDGPANLPHPGDPLKLRVDMRWHPILEETGLPAPLPRFPAKLRLRLVDYSGNEVAAQEITGLFPGEAEVDFGKVSEPGYYAVYSSLYTPDGKLIMNYPADGFSVVGGAAEQKHRLDKKKLWSNDYYALADGDKSFKQDGGYFSWLERMGIYKSYGSYPGFDPQYRAKWEQAKQRGLVLFADSSGDSTWLNDNPADGQNFIDTASAFTRFFKSTNEIDIRSDAEWQKLREPAHWVQRAKWEYEQVHKQRSDAHYVGGSLVRPGDKEGAGQWFKQVLELGLDRYQDAWDIHAYPQQAPRFGGPIGNGENEDERGVLATYASLGRKNSLPFWLGETGAKAMHGLTGRRWQAEQVAKMIAWVNSRSDYLGIAFCIGHEYDLAYGRIWDYSMGHKPGEAALYTASALIDGLPYKAFDTKDANIQAAYFGETLMIWRTDEAVGNWRQQLVPGKPWVLVDVVGHVQELTVDASGNADIPVSASPVYVLARAEYERLARY</sequence>
<dbReference type="Proteomes" id="UP000004664">
    <property type="component" value="Unassembled WGS sequence"/>
</dbReference>
<dbReference type="SUPFAM" id="SSF51445">
    <property type="entry name" value="(Trans)glycosidases"/>
    <property type="match status" value="1"/>
</dbReference>
<dbReference type="RefSeq" id="WP_006892704.1">
    <property type="nucleotide sequence ID" value="NZ_JH109153.1"/>
</dbReference>
<dbReference type="AlphaFoldDB" id="G3IZM0"/>